<reference evidence="1 2" key="1">
    <citation type="submission" date="2019-03" db="EMBL/GenBank/DDBJ databases">
        <title>Genomic Encyclopedia of Type Strains, Phase IV (KMG-IV): sequencing the most valuable type-strain genomes for metagenomic binning, comparative biology and taxonomic classification.</title>
        <authorList>
            <person name="Goeker M."/>
        </authorList>
    </citation>
    <scope>NUCLEOTIDE SEQUENCE [LARGE SCALE GENOMIC DNA]</scope>
    <source>
        <strain evidence="1 2">DSM 19377</strain>
    </source>
</reference>
<dbReference type="Pfam" id="PF09501">
    <property type="entry name" value="Bac_small_YrzI"/>
    <property type="match status" value="1"/>
</dbReference>
<dbReference type="InterPro" id="IPR012655">
    <property type="entry name" value="YrzI"/>
</dbReference>
<keyword evidence="2" id="KW-1185">Reference proteome</keyword>
<evidence type="ECO:0000313" key="2">
    <source>
        <dbReference type="Proteomes" id="UP000295416"/>
    </source>
</evidence>
<organism evidence="1 2">
    <name type="scientific">Scopulibacillus darangshiensis</name>
    <dbReference type="NCBI Taxonomy" id="442528"/>
    <lineage>
        <taxon>Bacteria</taxon>
        <taxon>Bacillati</taxon>
        <taxon>Bacillota</taxon>
        <taxon>Bacilli</taxon>
        <taxon>Bacillales</taxon>
        <taxon>Sporolactobacillaceae</taxon>
        <taxon>Scopulibacillus</taxon>
    </lineage>
</organism>
<sequence>MLKMNLFVFTLTVSLKKRKMTMSEYEDKMRIKELREDIITRRIENNRFL</sequence>
<evidence type="ECO:0000313" key="1">
    <source>
        <dbReference type="EMBL" id="TCP32306.1"/>
    </source>
</evidence>
<dbReference type="RefSeq" id="WP_132742840.1">
    <property type="nucleotide sequence ID" value="NZ_SLXK01000001.1"/>
</dbReference>
<accession>A0A4V2SNS3</accession>
<dbReference type="EMBL" id="SLXK01000001">
    <property type="protein sequence ID" value="TCP32306.1"/>
    <property type="molecule type" value="Genomic_DNA"/>
</dbReference>
<name>A0A4V2SNS3_9BACL</name>
<dbReference type="AlphaFoldDB" id="A0A4V2SNS3"/>
<protein>
    <submittedName>
        <fullName evidence="1">Uncharacterized protein (TIGR02413 family)</fullName>
    </submittedName>
</protein>
<comment type="caution">
    <text evidence="1">The sequence shown here is derived from an EMBL/GenBank/DDBJ whole genome shotgun (WGS) entry which is preliminary data.</text>
</comment>
<gene>
    <name evidence="1" type="ORF">EV207_101285</name>
</gene>
<proteinExistence type="predicted"/>
<dbReference type="Proteomes" id="UP000295416">
    <property type="component" value="Unassembled WGS sequence"/>
</dbReference>